<reference evidence="2" key="1">
    <citation type="journal article" date="2015" name="Genome Announc.">
        <title>Draft whole-genome sequence of the biocontrol agent Trichoderma harzianum T6776.</title>
        <authorList>
            <person name="Baroncelli R."/>
            <person name="Piaggeschi G."/>
            <person name="Fiorini L."/>
            <person name="Bertolini E."/>
            <person name="Zapparata A."/>
            <person name="Pe M.E."/>
            <person name="Sarrocco S."/>
            <person name="Vannacci G."/>
        </authorList>
    </citation>
    <scope>NUCLEOTIDE SEQUENCE [LARGE SCALE GENOMIC DNA]</scope>
    <source>
        <strain evidence="2">T6776</strain>
    </source>
</reference>
<dbReference type="EMBL" id="JOKZ01000584">
    <property type="protein sequence ID" value="KKO97351.1"/>
    <property type="molecule type" value="Genomic_DNA"/>
</dbReference>
<dbReference type="OrthoDB" id="5336565at2759"/>
<protein>
    <submittedName>
        <fullName evidence="1">Uncharacterized protein</fullName>
    </submittedName>
</protein>
<proteinExistence type="predicted"/>
<name>A0A0F9Z9R7_TRIHA</name>
<sequence>MLQWWTARIVIPRIAKLQHFARFFGVESKSHEPAKQSDLQLLREHNTTPETVGRENLRSYDRAFQQHLIDYGIFPHAYEFPDGGLPPNLENKEDILRVLAQSRTSLSHFSNHDFRKFEQAEAQAIKERDITTSVIPIIEGDIGDRKCLAGKMFFTNLEHLTDGTLVPASPDIFYGARPEQLHPQIRKALSGRIVPSTQSDLPVAPNFFVEVKGKDGSAAVAQRQLIYDMALGERGQQALRSRNLFHASYDNKSHTLGCLYLDGQLKIFATHAIQLSSLFGQPGFVVTQLGAFALTNDVDTFRRGVAAYRNARDWAKKQRNDAIEQANERLSWDEVIKFPPALTLPGFKHFWSKAVSRLQGSE</sequence>
<dbReference type="AlphaFoldDB" id="A0A0F9Z9R7"/>
<gene>
    <name evidence="1" type="ORF">THAR02_10543</name>
</gene>
<dbReference type="Proteomes" id="UP000034112">
    <property type="component" value="Unassembled WGS sequence"/>
</dbReference>
<organism evidence="1 2">
    <name type="scientific">Trichoderma harzianum</name>
    <name type="common">Hypocrea lixii</name>
    <dbReference type="NCBI Taxonomy" id="5544"/>
    <lineage>
        <taxon>Eukaryota</taxon>
        <taxon>Fungi</taxon>
        <taxon>Dikarya</taxon>
        <taxon>Ascomycota</taxon>
        <taxon>Pezizomycotina</taxon>
        <taxon>Sordariomycetes</taxon>
        <taxon>Hypocreomycetidae</taxon>
        <taxon>Hypocreales</taxon>
        <taxon>Hypocreaceae</taxon>
        <taxon>Trichoderma</taxon>
    </lineage>
</organism>
<evidence type="ECO:0000313" key="2">
    <source>
        <dbReference type="Proteomes" id="UP000034112"/>
    </source>
</evidence>
<accession>A0A0F9Z9R7</accession>
<evidence type="ECO:0000313" key="1">
    <source>
        <dbReference type="EMBL" id="KKO97351.1"/>
    </source>
</evidence>
<comment type="caution">
    <text evidence="1">The sequence shown here is derived from an EMBL/GenBank/DDBJ whole genome shotgun (WGS) entry which is preliminary data.</text>
</comment>
<dbReference type="OMA" id="EGKHRAR"/>